<reference evidence="2" key="1">
    <citation type="journal article" date="2019" name="Int. J. Syst. Evol. Microbiol.">
        <title>The Global Catalogue of Microorganisms (GCM) 10K type strain sequencing project: providing services to taxonomists for standard genome sequencing and annotation.</title>
        <authorList>
            <consortium name="The Broad Institute Genomics Platform"/>
            <consortium name="The Broad Institute Genome Sequencing Center for Infectious Disease"/>
            <person name="Wu L."/>
            <person name="Ma J."/>
        </authorList>
    </citation>
    <scope>NUCLEOTIDE SEQUENCE [LARGE SCALE GENOMIC DNA]</scope>
    <source>
        <strain evidence="2">KCTC 62575</strain>
    </source>
</reference>
<keyword evidence="2" id="KW-1185">Reference proteome</keyword>
<evidence type="ECO:0000313" key="1">
    <source>
        <dbReference type="EMBL" id="MFC2996801.1"/>
    </source>
</evidence>
<comment type="caution">
    <text evidence="1">The sequence shown here is derived from an EMBL/GenBank/DDBJ whole genome shotgun (WGS) entry which is preliminary data.</text>
</comment>
<protein>
    <submittedName>
        <fullName evidence="1">Uncharacterized protein</fullName>
    </submittedName>
</protein>
<proteinExistence type="predicted"/>
<organism evidence="1 2">
    <name type="scientific">Acinetobacter sichuanensis</name>
    <dbReference type="NCBI Taxonomy" id="2136183"/>
    <lineage>
        <taxon>Bacteria</taxon>
        <taxon>Pseudomonadati</taxon>
        <taxon>Pseudomonadota</taxon>
        <taxon>Gammaproteobacteria</taxon>
        <taxon>Moraxellales</taxon>
        <taxon>Moraxellaceae</taxon>
        <taxon>Acinetobacter</taxon>
    </lineage>
</organism>
<sequence>MKSELPEIPHSLCTAFMYWMFNGGHVGKVSKEGVLLKKGENVAKIYCDGKAHPSYKMNEYCVVRYELFLKQWLKYGVKFLNELNACADLKMKKAHGANYLKFAA</sequence>
<name>A0ABV7BGS8_9GAMM</name>
<evidence type="ECO:0000313" key="2">
    <source>
        <dbReference type="Proteomes" id="UP001595455"/>
    </source>
</evidence>
<dbReference type="RefSeq" id="WP_378227730.1">
    <property type="nucleotide sequence ID" value="NZ_JBHRSF010000087.1"/>
</dbReference>
<dbReference type="Proteomes" id="UP001595455">
    <property type="component" value="Unassembled WGS sequence"/>
</dbReference>
<gene>
    <name evidence="1" type="ORF">ACFODO_16340</name>
</gene>
<accession>A0ABV7BGS8</accession>
<dbReference type="EMBL" id="JBHRSF010000087">
    <property type="protein sequence ID" value="MFC2996801.1"/>
    <property type="molecule type" value="Genomic_DNA"/>
</dbReference>